<dbReference type="InterPro" id="IPR001087">
    <property type="entry name" value="GDSL"/>
</dbReference>
<dbReference type="InterPro" id="IPR036514">
    <property type="entry name" value="SGNH_hydro_sf"/>
</dbReference>
<name>A0A7J7H9F2_CAMSI</name>
<evidence type="ECO:0000256" key="1">
    <source>
        <dbReference type="ARBA" id="ARBA00008668"/>
    </source>
</evidence>
<dbReference type="EMBL" id="JACBKZ010000006">
    <property type="protein sequence ID" value="KAF5948891.1"/>
    <property type="molecule type" value="Genomic_DNA"/>
</dbReference>
<comment type="caution">
    <text evidence="6">The sequence shown here is derived from an EMBL/GenBank/DDBJ whole genome shotgun (WGS) entry which is preliminary data.</text>
</comment>
<feature type="transmembrane region" description="Helical" evidence="4">
    <location>
        <begin position="337"/>
        <end position="360"/>
    </location>
</feature>
<evidence type="ECO:0000256" key="2">
    <source>
        <dbReference type="ARBA" id="ARBA00022801"/>
    </source>
</evidence>
<dbReference type="InterPro" id="IPR035669">
    <property type="entry name" value="SGNH_plant_lipase-like"/>
</dbReference>
<evidence type="ECO:0000256" key="3">
    <source>
        <dbReference type="ARBA" id="ARBA00022963"/>
    </source>
</evidence>
<reference evidence="7" key="1">
    <citation type="journal article" date="2020" name="Nat. Commun.">
        <title>Genome assembly of wild tea tree DASZ reveals pedigree and selection history of tea varieties.</title>
        <authorList>
            <person name="Zhang W."/>
            <person name="Zhang Y."/>
            <person name="Qiu H."/>
            <person name="Guo Y."/>
            <person name="Wan H."/>
            <person name="Zhang X."/>
            <person name="Scossa F."/>
            <person name="Alseekh S."/>
            <person name="Zhang Q."/>
            <person name="Wang P."/>
            <person name="Xu L."/>
            <person name="Schmidt M.H."/>
            <person name="Jia X."/>
            <person name="Li D."/>
            <person name="Zhu A."/>
            <person name="Guo F."/>
            <person name="Chen W."/>
            <person name="Ni D."/>
            <person name="Usadel B."/>
            <person name="Fernie A.R."/>
            <person name="Wen W."/>
        </authorList>
    </citation>
    <scope>NUCLEOTIDE SEQUENCE [LARGE SCALE GENOMIC DNA]</scope>
    <source>
        <strain evidence="7">cv. G240</strain>
    </source>
</reference>
<proteinExistence type="inferred from homology"/>
<comment type="similarity">
    <text evidence="1">Belongs to the 'GDSL' lipolytic enzyme family.</text>
</comment>
<sequence>MGLKVSTMTSLFLFSLLVLGFSFSEAQKVPGMYVFGDSLVDVGNNNHLKLSLAKADFPHNGVDFPGKKPTGRFSNGHNSADLLAEKAGIVTPPPYLSLVSNKTSNNAFPITGVSFASGGAGIFNSTDQLFKQSVPLSKQVEYYSTVVYQDLVRQLGSSGAQLHLSKSLFTVVIGSNDLLGYFSSGSDLPKKSTPQQYVDLMVLTLKQVLKSVHNFGARKYVIAGIGAIGCCPSQRNQNKTEECNEEANYWTVKYNEGLKSMLQGLKSELKDIDYSFLDIYGVFVRFIQTPSTFGFNEIKSACCGLGNLRAQVPCVPVSSYCSNRSDHRERERVLPQMGLKVSTMTFLFLFFLLLILGFNFSEAQKVPGMYVFGDSLVDVGNNNHLKLSLNKADFPHNGIDFPGKIPTGRFSNGHNFADLLAEKVGIVTPPPYLSLVSNKPSNTAFPITGVSFASGGSGIFNSTDFERSIPLSKQVEYYSTIVYEDLVHQLGSSGAQLHLSKSLFTLVVGSNELLGYFSSGSDLPTKSTPQQYVDLMVLTLKQVLKSMHNFGARKYVIAGIGAVGCCPSQRNQNKTEECNEEANYWTVKYNEGLKSMLQGLKSELKDIDYSFLDIYGVFVRLIQTPSTFGFNEVKSACCGLGNLRAQVPCLPISSYCSNRSDHIFWDLYHPTEAATRIFVDTIFQ</sequence>
<dbReference type="GO" id="GO:0016042">
    <property type="term" value="P:lipid catabolic process"/>
    <property type="evidence" value="ECO:0007669"/>
    <property type="project" value="UniProtKB-KW"/>
</dbReference>
<dbReference type="Gene3D" id="3.40.50.1110">
    <property type="entry name" value="SGNH hydrolase"/>
    <property type="match status" value="2"/>
</dbReference>
<accession>A0A7J7H9F2</accession>
<keyword evidence="5" id="KW-0732">Signal</keyword>
<dbReference type="CDD" id="cd01837">
    <property type="entry name" value="SGNH_plant_lipase_like"/>
    <property type="match status" value="2"/>
</dbReference>
<dbReference type="AlphaFoldDB" id="A0A7J7H9F2"/>
<evidence type="ECO:0000256" key="5">
    <source>
        <dbReference type="SAM" id="SignalP"/>
    </source>
</evidence>
<evidence type="ECO:0000256" key="4">
    <source>
        <dbReference type="SAM" id="Phobius"/>
    </source>
</evidence>
<organism evidence="6 7">
    <name type="scientific">Camellia sinensis</name>
    <name type="common">Tea plant</name>
    <name type="synonym">Thea sinensis</name>
    <dbReference type="NCBI Taxonomy" id="4442"/>
    <lineage>
        <taxon>Eukaryota</taxon>
        <taxon>Viridiplantae</taxon>
        <taxon>Streptophyta</taxon>
        <taxon>Embryophyta</taxon>
        <taxon>Tracheophyta</taxon>
        <taxon>Spermatophyta</taxon>
        <taxon>Magnoliopsida</taxon>
        <taxon>eudicotyledons</taxon>
        <taxon>Gunneridae</taxon>
        <taxon>Pentapetalae</taxon>
        <taxon>asterids</taxon>
        <taxon>Ericales</taxon>
        <taxon>Theaceae</taxon>
        <taxon>Camellia</taxon>
    </lineage>
</organism>
<dbReference type="GO" id="GO:0016788">
    <property type="term" value="F:hydrolase activity, acting on ester bonds"/>
    <property type="evidence" value="ECO:0007669"/>
    <property type="project" value="InterPro"/>
</dbReference>
<reference evidence="6 7" key="2">
    <citation type="submission" date="2020-07" db="EMBL/GenBank/DDBJ databases">
        <title>Genome assembly of wild tea tree DASZ reveals pedigree and selection history of tea varieties.</title>
        <authorList>
            <person name="Zhang W."/>
        </authorList>
    </citation>
    <scope>NUCLEOTIDE SEQUENCE [LARGE SCALE GENOMIC DNA]</scope>
    <source>
        <strain evidence="7">cv. G240</strain>
        <tissue evidence="6">Leaf</tissue>
    </source>
</reference>
<keyword evidence="7" id="KW-1185">Reference proteome</keyword>
<dbReference type="SUPFAM" id="SSF52266">
    <property type="entry name" value="SGNH hydrolase"/>
    <property type="match status" value="1"/>
</dbReference>
<feature type="signal peptide" evidence="5">
    <location>
        <begin position="1"/>
        <end position="26"/>
    </location>
</feature>
<keyword evidence="3" id="KW-0443">Lipid metabolism</keyword>
<evidence type="ECO:0008006" key="8">
    <source>
        <dbReference type="Google" id="ProtNLM"/>
    </source>
</evidence>
<keyword evidence="4" id="KW-0472">Membrane</keyword>
<evidence type="ECO:0000313" key="6">
    <source>
        <dbReference type="EMBL" id="KAF5948891.1"/>
    </source>
</evidence>
<dbReference type="PANTHER" id="PTHR45648">
    <property type="entry name" value="GDSL LIPASE/ACYLHYDROLASE FAMILY PROTEIN (AFU_ORTHOLOGUE AFUA_4G14700)"/>
    <property type="match status" value="1"/>
</dbReference>
<dbReference type="PANTHER" id="PTHR45648:SF106">
    <property type="entry name" value="ANTHER-SPECIFIC PROLINE-RICH PROTEIN APG"/>
    <property type="match status" value="1"/>
</dbReference>
<gene>
    <name evidence="6" type="ORF">HYC85_014848</name>
</gene>
<keyword evidence="4" id="KW-1133">Transmembrane helix</keyword>
<dbReference type="Proteomes" id="UP000593564">
    <property type="component" value="Unassembled WGS sequence"/>
</dbReference>
<feature type="chain" id="PRO_5029662349" description="GDSL esterase/lipase" evidence="5">
    <location>
        <begin position="27"/>
        <end position="684"/>
    </location>
</feature>
<keyword evidence="3" id="KW-0442">Lipid degradation</keyword>
<dbReference type="Pfam" id="PF00657">
    <property type="entry name" value="Lipase_GDSL"/>
    <property type="match status" value="2"/>
</dbReference>
<keyword evidence="4" id="KW-0812">Transmembrane</keyword>
<evidence type="ECO:0000313" key="7">
    <source>
        <dbReference type="Proteomes" id="UP000593564"/>
    </source>
</evidence>
<protein>
    <recommendedName>
        <fullName evidence="8">GDSL esterase/lipase</fullName>
    </recommendedName>
</protein>
<dbReference type="FunFam" id="3.40.50.1110:FF:000003">
    <property type="entry name" value="GDSL esterase/lipase APG"/>
    <property type="match status" value="2"/>
</dbReference>
<dbReference type="InterPro" id="IPR051058">
    <property type="entry name" value="GDSL_Est/Lipase"/>
</dbReference>
<keyword evidence="2" id="KW-0378">Hydrolase</keyword>